<dbReference type="Pfam" id="PF01636">
    <property type="entry name" value="APH"/>
    <property type="match status" value="1"/>
</dbReference>
<gene>
    <name evidence="3" type="ORF">LACBIDRAFT_322971</name>
</gene>
<dbReference type="SUPFAM" id="SSF56112">
    <property type="entry name" value="Protein kinase-like (PK-like)"/>
    <property type="match status" value="1"/>
</dbReference>
<dbReference type="EMBL" id="DS547093">
    <property type="protein sequence ID" value="EDR13373.1"/>
    <property type="molecule type" value="Genomic_DNA"/>
</dbReference>
<dbReference type="OrthoDB" id="2906425at2759"/>
<dbReference type="AlphaFoldDB" id="B0CVR0"/>
<dbReference type="InterPro" id="IPR002575">
    <property type="entry name" value="Aminoglycoside_PTrfase"/>
</dbReference>
<evidence type="ECO:0000259" key="2">
    <source>
        <dbReference type="Pfam" id="PF01636"/>
    </source>
</evidence>
<protein>
    <submittedName>
        <fullName evidence="3">Predicted protein</fullName>
    </submittedName>
</protein>
<organism evidence="4">
    <name type="scientific">Laccaria bicolor (strain S238N-H82 / ATCC MYA-4686)</name>
    <name type="common">Bicoloured deceiver</name>
    <name type="synonym">Laccaria laccata var. bicolor</name>
    <dbReference type="NCBI Taxonomy" id="486041"/>
    <lineage>
        <taxon>Eukaryota</taxon>
        <taxon>Fungi</taxon>
        <taxon>Dikarya</taxon>
        <taxon>Basidiomycota</taxon>
        <taxon>Agaricomycotina</taxon>
        <taxon>Agaricomycetes</taxon>
        <taxon>Agaricomycetidae</taxon>
        <taxon>Agaricales</taxon>
        <taxon>Agaricineae</taxon>
        <taxon>Hydnangiaceae</taxon>
        <taxon>Laccaria</taxon>
    </lineage>
</organism>
<feature type="domain" description="Aminoglycoside phosphotransferase" evidence="2">
    <location>
        <begin position="136"/>
        <end position="187"/>
    </location>
</feature>
<dbReference type="RefSeq" id="XP_001875871.1">
    <property type="nucleotide sequence ID" value="XM_001875836.1"/>
</dbReference>
<dbReference type="PANTHER" id="PTHR21310">
    <property type="entry name" value="AMINOGLYCOSIDE PHOSPHOTRANSFERASE-RELATED-RELATED"/>
    <property type="match status" value="1"/>
</dbReference>
<dbReference type="GeneID" id="6071838"/>
<dbReference type="Gene3D" id="3.90.1200.10">
    <property type="match status" value="1"/>
</dbReference>
<dbReference type="PANTHER" id="PTHR21310:SF54">
    <property type="entry name" value="AMINOGLYCOSIDE PHOSPHOTRANSFERASE DOMAIN-CONTAINING PROTEIN"/>
    <property type="match status" value="1"/>
</dbReference>
<name>B0CVR0_LACBS</name>
<dbReference type="InterPro" id="IPR051678">
    <property type="entry name" value="AGP_Transferase"/>
</dbReference>
<evidence type="ECO:0000313" key="4">
    <source>
        <dbReference type="Proteomes" id="UP000001194"/>
    </source>
</evidence>
<dbReference type="InterPro" id="IPR011009">
    <property type="entry name" value="Kinase-like_dom_sf"/>
</dbReference>
<feature type="region of interest" description="Disordered" evidence="1">
    <location>
        <begin position="400"/>
        <end position="420"/>
    </location>
</feature>
<proteinExistence type="predicted"/>
<dbReference type="HOGENOM" id="CLU_601387_0_0_1"/>
<dbReference type="InParanoid" id="B0CVR0"/>
<evidence type="ECO:0000256" key="1">
    <source>
        <dbReference type="SAM" id="MobiDB-lite"/>
    </source>
</evidence>
<accession>B0CVR0</accession>
<evidence type="ECO:0000313" key="3">
    <source>
        <dbReference type="EMBL" id="EDR13373.1"/>
    </source>
</evidence>
<dbReference type="KEGG" id="lbc:LACBIDRAFT_322971"/>
<dbReference type="Proteomes" id="UP000001194">
    <property type="component" value="Unassembled WGS sequence"/>
</dbReference>
<keyword evidence="4" id="KW-1185">Reference proteome</keyword>
<sequence>MLPADDCEFFPNWPGPEDLPSPDAVREHQDVLSRRRNVVVRFLHLKLIVKYGRCVRPAEGQAFCCEMKFISVWDPLLTDDTSHPDQKFQGSQHGPCLDVLFEMYSHPHRGPFPSSKEFHDFFVTLGTYTPKYTRNGLPDSSPITFTHNDLHFDNILIFPKGSRVMAIIDWELSGFYPSYWEWAISTWIEEARGSDSRRFINTILKPGLVSFYSNGIWSISIISTPVAFFDDSQCYSTNATGRSTVCLFDTRLLENNNNNNHHHRVLGHRTSSPASGVIHYAQYRLLLARLATQIYLYRPHTLPFRPRPPITSAHISACKRDFRKQRFLRIHLKYLPTTSNPRCARFRLWQKEARMRRRQLKLIHSMMQHISHAVRESECSLALFSEAAWHHNVSVRSAESGEVFQRPLKRPRSPSPTATLHTAPLRQYSIHDRHLIARALKSQPSNTASVTRYFT</sequence>
<reference evidence="3 4" key="1">
    <citation type="journal article" date="2008" name="Nature">
        <title>The genome of Laccaria bicolor provides insights into mycorrhizal symbiosis.</title>
        <authorList>
            <person name="Martin F."/>
            <person name="Aerts A."/>
            <person name="Ahren D."/>
            <person name="Brun A."/>
            <person name="Danchin E.G.J."/>
            <person name="Duchaussoy F."/>
            <person name="Gibon J."/>
            <person name="Kohler A."/>
            <person name="Lindquist E."/>
            <person name="Pereda V."/>
            <person name="Salamov A."/>
            <person name="Shapiro H.J."/>
            <person name="Wuyts J."/>
            <person name="Blaudez D."/>
            <person name="Buee M."/>
            <person name="Brokstein P."/>
            <person name="Canbaeck B."/>
            <person name="Cohen D."/>
            <person name="Courty P.E."/>
            <person name="Coutinho P.M."/>
            <person name="Delaruelle C."/>
            <person name="Detter J.C."/>
            <person name="Deveau A."/>
            <person name="DiFazio S."/>
            <person name="Duplessis S."/>
            <person name="Fraissinet-Tachet L."/>
            <person name="Lucic E."/>
            <person name="Frey-Klett P."/>
            <person name="Fourrey C."/>
            <person name="Feussner I."/>
            <person name="Gay G."/>
            <person name="Grimwood J."/>
            <person name="Hoegger P.J."/>
            <person name="Jain P."/>
            <person name="Kilaru S."/>
            <person name="Labbe J."/>
            <person name="Lin Y.C."/>
            <person name="Legue V."/>
            <person name="Le Tacon F."/>
            <person name="Marmeisse R."/>
            <person name="Melayah D."/>
            <person name="Montanini B."/>
            <person name="Muratet M."/>
            <person name="Nehls U."/>
            <person name="Niculita-Hirzel H."/>
            <person name="Oudot-Le Secq M.P."/>
            <person name="Peter M."/>
            <person name="Quesneville H."/>
            <person name="Rajashekar B."/>
            <person name="Reich M."/>
            <person name="Rouhier N."/>
            <person name="Schmutz J."/>
            <person name="Yin T."/>
            <person name="Chalot M."/>
            <person name="Henrissat B."/>
            <person name="Kuees U."/>
            <person name="Lucas S."/>
            <person name="Van de Peer Y."/>
            <person name="Podila G.K."/>
            <person name="Polle A."/>
            <person name="Pukkila P.J."/>
            <person name="Richardson P.M."/>
            <person name="Rouze P."/>
            <person name="Sanders I.R."/>
            <person name="Stajich J.E."/>
            <person name="Tunlid A."/>
            <person name="Tuskan G."/>
            <person name="Grigoriev I.V."/>
        </authorList>
    </citation>
    <scope>NUCLEOTIDE SEQUENCE [LARGE SCALE GENOMIC DNA]</scope>
    <source>
        <strain evidence="4">S238N-H82 / ATCC MYA-4686</strain>
    </source>
</reference>